<feature type="region of interest" description="Disordered" evidence="1">
    <location>
        <begin position="1"/>
        <end position="21"/>
    </location>
</feature>
<proteinExistence type="predicted"/>
<evidence type="ECO:0000313" key="3">
    <source>
        <dbReference type="Proteomes" id="UP000823775"/>
    </source>
</evidence>
<name>A0ABS8VBG5_DATST</name>
<evidence type="ECO:0000256" key="1">
    <source>
        <dbReference type="SAM" id="MobiDB-lite"/>
    </source>
</evidence>
<reference evidence="2 3" key="1">
    <citation type="journal article" date="2021" name="BMC Genomics">
        <title>Datura genome reveals duplications of psychoactive alkaloid biosynthetic genes and high mutation rate following tissue culture.</title>
        <authorList>
            <person name="Rajewski A."/>
            <person name="Carter-House D."/>
            <person name="Stajich J."/>
            <person name="Litt A."/>
        </authorList>
    </citation>
    <scope>NUCLEOTIDE SEQUENCE [LARGE SCALE GENOMIC DNA]</scope>
    <source>
        <strain evidence="2">AR-01</strain>
    </source>
</reference>
<comment type="caution">
    <text evidence="2">The sequence shown here is derived from an EMBL/GenBank/DDBJ whole genome shotgun (WGS) entry which is preliminary data.</text>
</comment>
<feature type="non-terminal residue" evidence="2">
    <location>
        <position position="112"/>
    </location>
</feature>
<keyword evidence="3" id="KW-1185">Reference proteome</keyword>
<gene>
    <name evidence="2" type="ORF">HAX54_031289</name>
</gene>
<dbReference type="Proteomes" id="UP000823775">
    <property type="component" value="Unassembled WGS sequence"/>
</dbReference>
<dbReference type="EMBL" id="JACEIK010003953">
    <property type="protein sequence ID" value="MCD9643657.1"/>
    <property type="molecule type" value="Genomic_DNA"/>
</dbReference>
<accession>A0ABS8VBG5</accession>
<feature type="non-terminal residue" evidence="2">
    <location>
        <position position="1"/>
    </location>
</feature>
<organism evidence="2 3">
    <name type="scientific">Datura stramonium</name>
    <name type="common">Jimsonweed</name>
    <name type="synonym">Common thornapple</name>
    <dbReference type="NCBI Taxonomy" id="4076"/>
    <lineage>
        <taxon>Eukaryota</taxon>
        <taxon>Viridiplantae</taxon>
        <taxon>Streptophyta</taxon>
        <taxon>Embryophyta</taxon>
        <taxon>Tracheophyta</taxon>
        <taxon>Spermatophyta</taxon>
        <taxon>Magnoliopsida</taxon>
        <taxon>eudicotyledons</taxon>
        <taxon>Gunneridae</taxon>
        <taxon>Pentapetalae</taxon>
        <taxon>asterids</taxon>
        <taxon>lamiids</taxon>
        <taxon>Solanales</taxon>
        <taxon>Solanaceae</taxon>
        <taxon>Solanoideae</taxon>
        <taxon>Datureae</taxon>
        <taxon>Datura</taxon>
    </lineage>
</organism>
<evidence type="ECO:0000313" key="2">
    <source>
        <dbReference type="EMBL" id="MCD9643657.1"/>
    </source>
</evidence>
<sequence>CRPIMANHSGGQPPNGVDPPQLDAIQRSTMKNCAKMLKPINHNNENKRTPIKSVEYLHGEPQITWKASKSIFKQWRTINHAKEKEEELQVEDWCHFGRDEGLENPDFQGDIW</sequence>
<protein>
    <submittedName>
        <fullName evidence="2">Uncharacterized protein</fullName>
    </submittedName>
</protein>